<proteinExistence type="predicted"/>
<accession>C5MG12</accession>
<organism evidence="2 3">
    <name type="scientific">Candida tropicalis (strain ATCC MYA-3404 / T1)</name>
    <name type="common">Yeast</name>
    <dbReference type="NCBI Taxonomy" id="294747"/>
    <lineage>
        <taxon>Eukaryota</taxon>
        <taxon>Fungi</taxon>
        <taxon>Dikarya</taxon>
        <taxon>Ascomycota</taxon>
        <taxon>Saccharomycotina</taxon>
        <taxon>Pichiomycetes</taxon>
        <taxon>Debaryomycetaceae</taxon>
        <taxon>Candida/Lodderomyces clade</taxon>
        <taxon>Candida</taxon>
    </lineage>
</organism>
<dbReference type="EMBL" id="GG692401">
    <property type="protein sequence ID" value="EER31275.1"/>
    <property type="molecule type" value="Genomic_DNA"/>
</dbReference>
<evidence type="ECO:0000256" key="1">
    <source>
        <dbReference type="SAM" id="MobiDB-lite"/>
    </source>
</evidence>
<feature type="region of interest" description="Disordered" evidence="1">
    <location>
        <begin position="116"/>
        <end position="152"/>
    </location>
</feature>
<gene>
    <name evidence="2" type="ORF">CTRG_05005</name>
</gene>
<feature type="region of interest" description="Disordered" evidence="1">
    <location>
        <begin position="188"/>
        <end position="229"/>
    </location>
</feature>
<protein>
    <submittedName>
        <fullName evidence="2">Uncharacterized protein</fullName>
    </submittedName>
</protein>
<dbReference type="RefSeq" id="XP_002550707.1">
    <property type="nucleotide sequence ID" value="XM_002550661.1"/>
</dbReference>
<feature type="compositionally biased region" description="Gly residues" evidence="1">
    <location>
        <begin position="140"/>
        <end position="152"/>
    </location>
</feature>
<dbReference type="eggNOG" id="ENOG502RQHT">
    <property type="taxonomic scope" value="Eukaryota"/>
</dbReference>
<reference evidence="2 3" key="1">
    <citation type="journal article" date="2009" name="Nature">
        <title>Evolution of pathogenicity and sexual reproduction in eight Candida genomes.</title>
        <authorList>
            <person name="Butler G."/>
            <person name="Rasmussen M.D."/>
            <person name="Lin M.F."/>
            <person name="Santos M.A."/>
            <person name="Sakthikumar S."/>
            <person name="Munro C.A."/>
            <person name="Rheinbay E."/>
            <person name="Grabherr M."/>
            <person name="Forche A."/>
            <person name="Reedy J.L."/>
            <person name="Agrafioti I."/>
            <person name="Arnaud M.B."/>
            <person name="Bates S."/>
            <person name="Brown A.J."/>
            <person name="Brunke S."/>
            <person name="Costanzo M.C."/>
            <person name="Fitzpatrick D.A."/>
            <person name="de Groot P.W."/>
            <person name="Harris D."/>
            <person name="Hoyer L.L."/>
            <person name="Hube B."/>
            <person name="Klis F.M."/>
            <person name="Kodira C."/>
            <person name="Lennard N."/>
            <person name="Logue M.E."/>
            <person name="Martin R."/>
            <person name="Neiman A.M."/>
            <person name="Nikolaou E."/>
            <person name="Quail M.A."/>
            <person name="Quinn J."/>
            <person name="Santos M.C."/>
            <person name="Schmitzberger F.F."/>
            <person name="Sherlock G."/>
            <person name="Shah P."/>
            <person name="Silverstein K.A."/>
            <person name="Skrzypek M.S."/>
            <person name="Soll D."/>
            <person name="Staggs R."/>
            <person name="Stansfield I."/>
            <person name="Stumpf M.P."/>
            <person name="Sudbery P.E."/>
            <person name="Srikantha T."/>
            <person name="Zeng Q."/>
            <person name="Berman J."/>
            <person name="Berriman M."/>
            <person name="Heitman J."/>
            <person name="Gow N.A."/>
            <person name="Lorenz M.C."/>
            <person name="Birren B.W."/>
            <person name="Kellis M."/>
            <person name="Cuomo C.A."/>
        </authorList>
    </citation>
    <scope>NUCLEOTIDE SEQUENCE [LARGE SCALE GENOMIC DNA]</scope>
    <source>
        <strain evidence="3">ATCC MYA-3404 / T1</strain>
    </source>
</reference>
<evidence type="ECO:0000313" key="3">
    <source>
        <dbReference type="Proteomes" id="UP000002037"/>
    </source>
</evidence>
<dbReference type="VEuPathDB" id="FungiDB:CTRG_05005"/>
<dbReference type="AlphaFoldDB" id="C5MG12"/>
<feature type="compositionally biased region" description="Low complexity" evidence="1">
    <location>
        <begin position="201"/>
        <end position="229"/>
    </location>
</feature>
<dbReference type="KEGG" id="ctp:CTRG_05005"/>
<dbReference type="HOGENOM" id="CLU_090369_0_0_1"/>
<feature type="compositionally biased region" description="Polar residues" evidence="1">
    <location>
        <begin position="116"/>
        <end position="139"/>
    </location>
</feature>
<dbReference type="OrthoDB" id="4025417at2759"/>
<dbReference type="GeneID" id="8299079"/>
<keyword evidence="3" id="KW-1185">Reference proteome</keyword>
<sequence>MNHYPTSDASHISVNPYYTNSITITKCKLLPTKTIPRGQFRGYNDIRRFQCYSAQCNLNFNEYQLCKYCAHVPYVPSPLRYQDTGRNFSSNNTTPSNNVSQYRCVKIDYIPTTRSNAMAKRNTNNKLTIPNSAPTSRGPNTGGGGVGGNGGGGGDLSSKFNDFWDHLESGKLQIKQRLMDIKNQRKLTFKKRSCSAPPMLSGNTKNSNNSGGSISSHSSNNENIYYSSR</sequence>
<dbReference type="Proteomes" id="UP000002037">
    <property type="component" value="Unassembled WGS sequence"/>
</dbReference>
<name>C5MG12_CANTT</name>
<evidence type="ECO:0000313" key="2">
    <source>
        <dbReference type="EMBL" id="EER31275.1"/>
    </source>
</evidence>